<comment type="caution">
    <text evidence="1">The sequence shown here is derived from an EMBL/GenBank/DDBJ whole genome shotgun (WGS) entry which is preliminary data.</text>
</comment>
<keyword evidence="2" id="KW-1185">Reference proteome</keyword>
<reference evidence="2" key="1">
    <citation type="journal article" date="2019" name="Int. J. Syst. Evol. Microbiol.">
        <title>The Global Catalogue of Microorganisms (GCM) 10K type strain sequencing project: providing services to taxonomists for standard genome sequencing and annotation.</title>
        <authorList>
            <consortium name="The Broad Institute Genomics Platform"/>
            <consortium name="The Broad Institute Genome Sequencing Center for Infectious Disease"/>
            <person name="Wu L."/>
            <person name="Ma J."/>
        </authorList>
    </citation>
    <scope>NUCLEOTIDE SEQUENCE [LARGE SCALE GENOMIC DNA]</scope>
    <source>
        <strain evidence="2">JCM 18952</strain>
    </source>
</reference>
<evidence type="ECO:0000313" key="1">
    <source>
        <dbReference type="EMBL" id="GAA5226946.1"/>
    </source>
</evidence>
<protein>
    <submittedName>
        <fullName evidence="1">Uncharacterized protein</fullName>
    </submittedName>
</protein>
<name>A0ABP9TKK1_9MICC</name>
<gene>
    <name evidence="1" type="ORF">GCM10025778_14790</name>
</gene>
<proteinExistence type="predicted"/>
<organism evidence="1 2">
    <name type="scientific">Paeniglutamicibacter antarcticus</name>
    <dbReference type="NCBI Taxonomy" id="494023"/>
    <lineage>
        <taxon>Bacteria</taxon>
        <taxon>Bacillati</taxon>
        <taxon>Actinomycetota</taxon>
        <taxon>Actinomycetes</taxon>
        <taxon>Micrococcales</taxon>
        <taxon>Micrococcaceae</taxon>
        <taxon>Paeniglutamicibacter</taxon>
    </lineage>
</organism>
<dbReference type="EMBL" id="BAABLK010000024">
    <property type="protein sequence ID" value="GAA5226946.1"/>
    <property type="molecule type" value="Genomic_DNA"/>
</dbReference>
<evidence type="ECO:0000313" key="2">
    <source>
        <dbReference type="Proteomes" id="UP001501257"/>
    </source>
</evidence>
<accession>A0ABP9TKK1</accession>
<sequence length="57" mass="6035">MSLDTGGQIDGIPAVADDHYVQLDVALLQQAAKRPVKFGGPIAHGEYNDPDGRQNAC</sequence>
<dbReference type="Proteomes" id="UP001501257">
    <property type="component" value="Unassembled WGS sequence"/>
</dbReference>